<keyword evidence="2" id="KW-1185">Reference proteome</keyword>
<name>A0A843W5T2_COLES</name>
<evidence type="ECO:0000313" key="1">
    <source>
        <dbReference type="EMBL" id="MQM05292.1"/>
    </source>
</evidence>
<dbReference type="AlphaFoldDB" id="A0A843W5T2"/>
<proteinExistence type="predicted"/>
<reference evidence="1" key="1">
    <citation type="submission" date="2017-07" db="EMBL/GenBank/DDBJ databases">
        <title>Taro Niue Genome Assembly and Annotation.</title>
        <authorList>
            <person name="Atibalentja N."/>
            <person name="Keating K."/>
            <person name="Fields C.J."/>
        </authorList>
    </citation>
    <scope>NUCLEOTIDE SEQUENCE</scope>
    <source>
        <strain evidence="1">Niue_2</strain>
        <tissue evidence="1">Leaf</tissue>
    </source>
</reference>
<dbReference type="OrthoDB" id="786266at2759"/>
<comment type="caution">
    <text evidence="1">The sequence shown here is derived from an EMBL/GenBank/DDBJ whole genome shotgun (WGS) entry which is preliminary data.</text>
</comment>
<dbReference type="EMBL" id="NMUH01003387">
    <property type="protein sequence ID" value="MQM05292.1"/>
    <property type="molecule type" value="Genomic_DNA"/>
</dbReference>
<evidence type="ECO:0000313" key="2">
    <source>
        <dbReference type="Proteomes" id="UP000652761"/>
    </source>
</evidence>
<sequence>MKMAAKRKIEAALWDTPYCPKIPCKHACAAIGSNNDTVSQYVSAFYNIEVYRAAYETNIQPIPTFDMPDLPQPSNVLIKPLTIKNLPGRPRKRRSRACVYLFKVQTNMSQQNNL</sequence>
<protein>
    <submittedName>
        <fullName evidence="1">Uncharacterized protein</fullName>
    </submittedName>
</protein>
<gene>
    <name evidence="1" type="ORF">Taro_038096</name>
</gene>
<organism evidence="1 2">
    <name type="scientific">Colocasia esculenta</name>
    <name type="common">Wild taro</name>
    <name type="synonym">Arum esculentum</name>
    <dbReference type="NCBI Taxonomy" id="4460"/>
    <lineage>
        <taxon>Eukaryota</taxon>
        <taxon>Viridiplantae</taxon>
        <taxon>Streptophyta</taxon>
        <taxon>Embryophyta</taxon>
        <taxon>Tracheophyta</taxon>
        <taxon>Spermatophyta</taxon>
        <taxon>Magnoliopsida</taxon>
        <taxon>Liliopsida</taxon>
        <taxon>Araceae</taxon>
        <taxon>Aroideae</taxon>
        <taxon>Colocasieae</taxon>
        <taxon>Colocasia</taxon>
    </lineage>
</organism>
<accession>A0A843W5T2</accession>
<dbReference type="Proteomes" id="UP000652761">
    <property type="component" value="Unassembled WGS sequence"/>
</dbReference>